<comment type="caution">
    <text evidence="1">The sequence shown here is derived from an EMBL/GenBank/DDBJ whole genome shotgun (WGS) entry which is preliminary data.</text>
</comment>
<dbReference type="EMBL" id="VSSQ01066468">
    <property type="protein sequence ID" value="MPN18999.1"/>
    <property type="molecule type" value="Genomic_DNA"/>
</dbReference>
<sequence>MGSYHGEQSFITFSHKKGVLQKSVRFNNTLVYPPFNEKKLRVVKRFLK</sequence>
<dbReference type="GO" id="GO:0016491">
    <property type="term" value="F:oxidoreductase activity"/>
    <property type="evidence" value="ECO:0007669"/>
    <property type="project" value="InterPro"/>
</dbReference>
<name>A0A645FZC8_9ZZZZ</name>
<proteinExistence type="predicted"/>
<gene>
    <name evidence="1" type="ORF">SDC9_166365</name>
</gene>
<accession>A0A645FZC8</accession>
<dbReference type="AlphaFoldDB" id="A0A645FZC8"/>
<dbReference type="Gene3D" id="3.40.605.10">
    <property type="entry name" value="Aldehyde Dehydrogenase, Chain A, domain 1"/>
    <property type="match status" value="1"/>
</dbReference>
<organism evidence="1">
    <name type="scientific">bioreactor metagenome</name>
    <dbReference type="NCBI Taxonomy" id="1076179"/>
    <lineage>
        <taxon>unclassified sequences</taxon>
        <taxon>metagenomes</taxon>
        <taxon>ecological metagenomes</taxon>
    </lineage>
</organism>
<evidence type="ECO:0000313" key="1">
    <source>
        <dbReference type="EMBL" id="MPN18999.1"/>
    </source>
</evidence>
<reference evidence="1" key="1">
    <citation type="submission" date="2019-08" db="EMBL/GenBank/DDBJ databases">
        <authorList>
            <person name="Kucharzyk K."/>
            <person name="Murdoch R.W."/>
            <person name="Higgins S."/>
            <person name="Loffler F."/>
        </authorList>
    </citation>
    <scope>NUCLEOTIDE SEQUENCE</scope>
</reference>
<dbReference type="InterPro" id="IPR016162">
    <property type="entry name" value="Ald_DH_N"/>
</dbReference>
<evidence type="ECO:0008006" key="2">
    <source>
        <dbReference type="Google" id="ProtNLM"/>
    </source>
</evidence>
<protein>
    <recommendedName>
        <fullName evidence="2">Aldehyde dehydrogenase domain-containing protein</fullName>
    </recommendedName>
</protein>